<comment type="caution">
    <text evidence="1">The sequence shown here is derived from an EMBL/GenBank/DDBJ whole genome shotgun (WGS) entry which is preliminary data.</text>
</comment>
<name>F0ELS4_ENTCA</name>
<protein>
    <submittedName>
        <fullName evidence="1">Uncharacterized protein</fullName>
    </submittedName>
</protein>
<accession>F0ELS4</accession>
<gene>
    <name evidence="1" type="ORF">HMPREF9087_2366</name>
</gene>
<dbReference type="AlphaFoldDB" id="F0ELS4"/>
<organism evidence="1 2">
    <name type="scientific">Enterococcus casseliflavus ATCC 12755</name>
    <dbReference type="NCBI Taxonomy" id="888066"/>
    <lineage>
        <taxon>Bacteria</taxon>
        <taxon>Bacillati</taxon>
        <taxon>Bacillota</taxon>
        <taxon>Bacilli</taxon>
        <taxon>Lactobacillales</taxon>
        <taxon>Enterococcaceae</taxon>
        <taxon>Enterococcus</taxon>
    </lineage>
</organism>
<sequence length="93" mass="10481">MMETQKGSVSKIRIVSFAPSPLVRFTLGTTNCLIAKHSLNFLGDVDDGMFLTVGGYWNKRRQFVVQKYTVYGKTKIMLDIDAYRQKTVKAGSL</sequence>
<evidence type="ECO:0000313" key="1">
    <source>
        <dbReference type="EMBL" id="EGC69008.1"/>
    </source>
</evidence>
<reference evidence="1 2" key="1">
    <citation type="submission" date="2011-01" db="EMBL/GenBank/DDBJ databases">
        <authorList>
            <person name="Muzny D."/>
            <person name="Qin X."/>
            <person name="Deng J."/>
            <person name="Jiang H."/>
            <person name="Liu Y."/>
            <person name="Qu J."/>
            <person name="Song X.-Z."/>
            <person name="Zhang L."/>
            <person name="Thornton R."/>
            <person name="Coyle M."/>
            <person name="Francisco L."/>
            <person name="Jackson L."/>
            <person name="Javaid M."/>
            <person name="Korchina V."/>
            <person name="Kovar C."/>
            <person name="Mata R."/>
            <person name="Mathew T."/>
            <person name="Ngo R."/>
            <person name="Nguyen L."/>
            <person name="Nguyen N."/>
            <person name="Okwuonu G."/>
            <person name="Ongeri F."/>
            <person name="Pham C."/>
            <person name="Simmons D."/>
            <person name="Wilczek-Boney K."/>
            <person name="Hale W."/>
            <person name="Jakkamsetti A."/>
            <person name="Pham P."/>
            <person name="Ruth R."/>
            <person name="San Lucas F."/>
            <person name="Warren J."/>
            <person name="Zhang J."/>
            <person name="Zhao Z."/>
            <person name="Zhou C."/>
            <person name="Zhu D."/>
            <person name="Lee S."/>
            <person name="Bess C."/>
            <person name="Blankenburg K."/>
            <person name="Forbes L."/>
            <person name="Fu Q."/>
            <person name="Gubbala S."/>
            <person name="Hirani K."/>
            <person name="Jayaseelan J.C."/>
            <person name="Lara F."/>
            <person name="Munidasa M."/>
            <person name="Palculict T."/>
            <person name="Patil S."/>
            <person name="Pu L.-L."/>
            <person name="Saada N."/>
            <person name="Tang L."/>
            <person name="Weissenberger G."/>
            <person name="Zhu Y."/>
            <person name="Hemphill L."/>
            <person name="Shang Y."/>
            <person name="Youmans B."/>
            <person name="Ayvaz T."/>
            <person name="Ross M."/>
            <person name="Santibanez J."/>
            <person name="Aqrawi P."/>
            <person name="Gross S."/>
            <person name="Joshi V."/>
            <person name="Fowler G."/>
            <person name="Nazareth L."/>
            <person name="Reid J."/>
            <person name="Worley K."/>
            <person name="Petrosino J."/>
            <person name="Highlander S."/>
            <person name="Gibbs R."/>
        </authorList>
    </citation>
    <scope>NUCLEOTIDE SEQUENCE [LARGE SCALE GENOMIC DNA]</scope>
    <source>
        <strain evidence="1 2">ATCC 12755</strain>
    </source>
</reference>
<dbReference type="EMBL" id="AEWT01000021">
    <property type="protein sequence ID" value="EGC69008.1"/>
    <property type="molecule type" value="Genomic_DNA"/>
</dbReference>
<proteinExistence type="predicted"/>
<evidence type="ECO:0000313" key="2">
    <source>
        <dbReference type="Proteomes" id="UP000004835"/>
    </source>
</evidence>
<dbReference type="Proteomes" id="UP000004835">
    <property type="component" value="Unassembled WGS sequence"/>
</dbReference>
<dbReference type="HOGENOM" id="CLU_162544_0_0_9"/>